<dbReference type="EMBL" id="JAPFFF010000012">
    <property type="protein sequence ID" value="KAK8875391.1"/>
    <property type="molecule type" value="Genomic_DNA"/>
</dbReference>
<comment type="caution">
    <text evidence="2">The sequence shown here is derived from an EMBL/GenBank/DDBJ whole genome shotgun (WGS) entry which is preliminary data.</text>
</comment>
<proteinExistence type="predicted"/>
<sequence length="105" mass="12063">MSNDKIIHLLIDNAPTYTGDEIEDKAKEINITLQYIPPGCTDELEPLDIRIFGSVKNIAKNKTLQFIHRNQLKPIGYKKAIQILMESWDQISTPSIMEAWSVYED</sequence>
<evidence type="ECO:0000259" key="1">
    <source>
        <dbReference type="Pfam" id="PF03184"/>
    </source>
</evidence>
<reference evidence="2 3" key="1">
    <citation type="submission" date="2024-04" db="EMBL/GenBank/DDBJ databases">
        <title>Tritrichomonas musculus Genome.</title>
        <authorList>
            <person name="Alves-Ferreira E."/>
            <person name="Grigg M."/>
            <person name="Lorenzi H."/>
            <person name="Galac M."/>
        </authorList>
    </citation>
    <scope>NUCLEOTIDE SEQUENCE [LARGE SCALE GENOMIC DNA]</scope>
    <source>
        <strain evidence="2 3">EAF2021</strain>
    </source>
</reference>
<dbReference type="InterPro" id="IPR004875">
    <property type="entry name" value="DDE_SF_endonuclease_dom"/>
</dbReference>
<dbReference type="Gene3D" id="3.30.420.10">
    <property type="entry name" value="Ribonuclease H-like superfamily/Ribonuclease H"/>
    <property type="match status" value="1"/>
</dbReference>
<feature type="domain" description="DDE-1" evidence="1">
    <location>
        <begin position="5"/>
        <end position="100"/>
    </location>
</feature>
<dbReference type="Pfam" id="PF03184">
    <property type="entry name" value="DDE_1"/>
    <property type="match status" value="1"/>
</dbReference>
<gene>
    <name evidence="2" type="ORF">M9Y10_005556</name>
</gene>
<accession>A0ABR2JCG5</accession>
<organism evidence="2 3">
    <name type="scientific">Tritrichomonas musculus</name>
    <dbReference type="NCBI Taxonomy" id="1915356"/>
    <lineage>
        <taxon>Eukaryota</taxon>
        <taxon>Metamonada</taxon>
        <taxon>Parabasalia</taxon>
        <taxon>Tritrichomonadida</taxon>
        <taxon>Tritrichomonadidae</taxon>
        <taxon>Tritrichomonas</taxon>
    </lineage>
</organism>
<evidence type="ECO:0000313" key="3">
    <source>
        <dbReference type="Proteomes" id="UP001470230"/>
    </source>
</evidence>
<dbReference type="Proteomes" id="UP001470230">
    <property type="component" value="Unassembled WGS sequence"/>
</dbReference>
<protein>
    <recommendedName>
        <fullName evidence="1">DDE-1 domain-containing protein</fullName>
    </recommendedName>
</protein>
<keyword evidence="3" id="KW-1185">Reference proteome</keyword>
<evidence type="ECO:0000313" key="2">
    <source>
        <dbReference type="EMBL" id="KAK8875391.1"/>
    </source>
</evidence>
<name>A0ABR2JCG5_9EUKA</name>
<dbReference type="InterPro" id="IPR036397">
    <property type="entry name" value="RNaseH_sf"/>
</dbReference>